<organism evidence="7 8">
    <name type="scientific">Linnemannia schmuckeri</name>
    <dbReference type="NCBI Taxonomy" id="64567"/>
    <lineage>
        <taxon>Eukaryota</taxon>
        <taxon>Fungi</taxon>
        <taxon>Fungi incertae sedis</taxon>
        <taxon>Mucoromycota</taxon>
        <taxon>Mortierellomycotina</taxon>
        <taxon>Mortierellomycetes</taxon>
        <taxon>Mortierellales</taxon>
        <taxon>Mortierellaceae</taxon>
        <taxon>Linnemannia</taxon>
    </lineage>
</organism>
<evidence type="ECO:0000256" key="3">
    <source>
        <dbReference type="ARBA" id="ARBA00022692"/>
    </source>
</evidence>
<feature type="transmembrane region" description="Helical" evidence="6">
    <location>
        <begin position="353"/>
        <end position="375"/>
    </location>
</feature>
<feature type="transmembrane region" description="Helical" evidence="6">
    <location>
        <begin position="64"/>
        <end position="85"/>
    </location>
</feature>
<evidence type="ECO:0000256" key="2">
    <source>
        <dbReference type="ARBA" id="ARBA00022448"/>
    </source>
</evidence>
<dbReference type="GO" id="GO:0005886">
    <property type="term" value="C:plasma membrane"/>
    <property type="evidence" value="ECO:0007669"/>
    <property type="project" value="TreeGrafter"/>
</dbReference>
<accession>A0A9P5VBJ5</accession>
<feature type="transmembrane region" description="Helical" evidence="6">
    <location>
        <begin position="462"/>
        <end position="481"/>
    </location>
</feature>
<reference evidence="7" key="1">
    <citation type="journal article" date="2020" name="Fungal Divers.">
        <title>Resolving the Mortierellaceae phylogeny through synthesis of multi-gene phylogenetics and phylogenomics.</title>
        <authorList>
            <person name="Vandepol N."/>
            <person name="Liber J."/>
            <person name="Desiro A."/>
            <person name="Na H."/>
            <person name="Kennedy M."/>
            <person name="Barry K."/>
            <person name="Grigoriev I.V."/>
            <person name="Miller A.N."/>
            <person name="O'Donnell K."/>
            <person name="Stajich J.E."/>
            <person name="Bonito G."/>
        </authorList>
    </citation>
    <scope>NUCLEOTIDE SEQUENCE</scope>
    <source>
        <strain evidence="7">NRRL 6426</strain>
    </source>
</reference>
<name>A0A9P5VBJ5_9FUNG</name>
<dbReference type="Proteomes" id="UP000748756">
    <property type="component" value="Unassembled WGS sequence"/>
</dbReference>
<feature type="transmembrane region" description="Helical" evidence="6">
    <location>
        <begin position="91"/>
        <end position="112"/>
    </location>
</feature>
<feature type="transmembrane region" description="Helical" evidence="6">
    <location>
        <begin position="262"/>
        <end position="284"/>
    </location>
</feature>
<gene>
    <name evidence="7" type="primary">ATRC1_2</name>
    <name evidence="7" type="ORF">BG015_007105</name>
</gene>
<dbReference type="OrthoDB" id="5982228at2759"/>
<dbReference type="PANTHER" id="PTHR43243">
    <property type="entry name" value="INNER MEMBRANE TRANSPORTER YGJI-RELATED"/>
    <property type="match status" value="1"/>
</dbReference>
<comment type="caution">
    <text evidence="7">The sequence shown here is derived from an EMBL/GenBank/DDBJ whole genome shotgun (WGS) entry which is preliminary data.</text>
</comment>
<feature type="transmembrane region" description="Helical" evidence="6">
    <location>
        <begin position="405"/>
        <end position="424"/>
    </location>
</feature>
<sequence>MTVPDIATDNTFRDHGDGTRHLRRPGESFLRWQGRRLTNTRTFASLDQECADSQMKRVLTAKDLSAMGIGAIIGTGIFVLTGIVANEKAGPGVVISFVIASIVAGLAALSYAEMACLVPIAGSAYTYTYATCGELMAWIIGWDLILEYLVGAATVSVGFAHYLEAFFEDAFGYHGEKRLMEAPFSYKDDIFELTGSWFSIPSFVIVLLLTFILCRGVKSSARVNNVLVVIKVLVIVVFIFGACKFVEKKNFDPFIPPNTGSFGSFGGSGVLRGATIVFFAFIGFDAISTAAQEARNPQRDLPIGIGFSLIFCTVLYLATSVVMLGVVNYTEIAGKGVSDAPFKVVTMKTGQRWLAIFCEVGILAGLISVMLVLLLGQPRIFFSMAIDGLFPQFASKLHPKYKTPVITTALSGFLVATAGGLLPVSLLADLTSVGTLFAFFLVHSSVLILRWREPHRERRFKVPFGPVLPVLGALSCVGLIAVDSVSAIIRLVIWLAIGFVVYFAYGMRNSRLNNPEKYAAPDHMQVVNEGHSHHANVEVKEGEQQLYRLDPAQPEHKV</sequence>
<evidence type="ECO:0000313" key="7">
    <source>
        <dbReference type="EMBL" id="KAF9151070.1"/>
    </source>
</evidence>
<keyword evidence="2" id="KW-0813">Transport</keyword>
<evidence type="ECO:0000313" key="8">
    <source>
        <dbReference type="Proteomes" id="UP000748756"/>
    </source>
</evidence>
<dbReference type="Pfam" id="PF13520">
    <property type="entry name" value="AA_permease_2"/>
    <property type="match status" value="1"/>
</dbReference>
<dbReference type="PIRSF" id="PIRSF006060">
    <property type="entry name" value="AA_transporter"/>
    <property type="match status" value="1"/>
</dbReference>
<feature type="transmembrane region" description="Helical" evidence="6">
    <location>
        <begin position="487"/>
        <end position="505"/>
    </location>
</feature>
<dbReference type="AlphaFoldDB" id="A0A9P5VBJ5"/>
<keyword evidence="5 6" id="KW-0472">Membrane</keyword>
<evidence type="ECO:0000256" key="4">
    <source>
        <dbReference type="ARBA" id="ARBA00022989"/>
    </source>
</evidence>
<evidence type="ECO:0000256" key="6">
    <source>
        <dbReference type="SAM" id="Phobius"/>
    </source>
</evidence>
<feature type="transmembrane region" description="Helical" evidence="6">
    <location>
        <begin position="226"/>
        <end position="242"/>
    </location>
</feature>
<keyword evidence="8" id="KW-1185">Reference proteome</keyword>
<dbReference type="EMBL" id="JAAAUQ010000354">
    <property type="protein sequence ID" value="KAF9151070.1"/>
    <property type="molecule type" value="Genomic_DNA"/>
</dbReference>
<comment type="subcellular location">
    <subcellularLocation>
        <location evidence="1">Membrane</location>
        <topology evidence="1">Multi-pass membrane protein</topology>
    </subcellularLocation>
</comment>
<dbReference type="GO" id="GO:0015171">
    <property type="term" value="F:amino acid transmembrane transporter activity"/>
    <property type="evidence" value="ECO:0007669"/>
    <property type="project" value="TreeGrafter"/>
</dbReference>
<feature type="transmembrane region" description="Helical" evidence="6">
    <location>
        <begin position="305"/>
        <end position="327"/>
    </location>
</feature>
<evidence type="ECO:0000256" key="1">
    <source>
        <dbReference type="ARBA" id="ARBA00004141"/>
    </source>
</evidence>
<dbReference type="PANTHER" id="PTHR43243:SF4">
    <property type="entry name" value="CATIONIC AMINO ACID TRANSPORTER 4"/>
    <property type="match status" value="1"/>
</dbReference>
<protein>
    <submittedName>
        <fullName evidence="7">Cationic amino acid transporter-1</fullName>
    </submittedName>
</protein>
<dbReference type="InterPro" id="IPR002293">
    <property type="entry name" value="AA/rel_permease1"/>
</dbReference>
<keyword evidence="3 6" id="KW-0812">Transmembrane</keyword>
<dbReference type="Gene3D" id="1.20.1740.10">
    <property type="entry name" value="Amino acid/polyamine transporter I"/>
    <property type="match status" value="1"/>
</dbReference>
<feature type="transmembrane region" description="Helical" evidence="6">
    <location>
        <begin position="195"/>
        <end position="214"/>
    </location>
</feature>
<keyword evidence="4 6" id="KW-1133">Transmembrane helix</keyword>
<feature type="transmembrane region" description="Helical" evidence="6">
    <location>
        <begin position="430"/>
        <end position="450"/>
    </location>
</feature>
<proteinExistence type="predicted"/>
<evidence type="ECO:0000256" key="5">
    <source>
        <dbReference type="ARBA" id="ARBA00023136"/>
    </source>
</evidence>